<keyword evidence="6" id="KW-1185">Reference proteome</keyword>
<dbReference type="EMBL" id="KQ085975">
    <property type="protein sequence ID" value="KLO12563.1"/>
    <property type="molecule type" value="Genomic_DNA"/>
</dbReference>
<gene>
    <name evidence="5" type="ORF">SCHPADRAFT_890703</name>
</gene>
<comment type="similarity">
    <text evidence="1">Belongs to the TEC1 family.</text>
</comment>
<feature type="compositionally biased region" description="Low complexity" evidence="3">
    <location>
        <begin position="229"/>
        <end position="268"/>
    </location>
</feature>
<dbReference type="GO" id="GO:0003700">
    <property type="term" value="F:DNA-binding transcription factor activity"/>
    <property type="evidence" value="ECO:0007669"/>
    <property type="project" value="InterPro"/>
</dbReference>
<proteinExistence type="inferred from homology"/>
<feature type="region of interest" description="Disordered" evidence="3">
    <location>
        <begin position="229"/>
        <end position="275"/>
    </location>
</feature>
<dbReference type="Proteomes" id="UP000053477">
    <property type="component" value="Unassembled WGS sequence"/>
</dbReference>
<dbReference type="STRING" id="27342.A0A0H2RSY4"/>
<feature type="compositionally biased region" description="Low complexity" evidence="3">
    <location>
        <begin position="531"/>
        <end position="546"/>
    </location>
</feature>
<protein>
    <recommendedName>
        <fullName evidence="4">TEA domain-containing protein</fullName>
    </recommendedName>
</protein>
<feature type="region of interest" description="Disordered" evidence="3">
    <location>
        <begin position="564"/>
        <end position="583"/>
    </location>
</feature>
<evidence type="ECO:0000259" key="4">
    <source>
        <dbReference type="PROSITE" id="PS51088"/>
    </source>
</evidence>
<evidence type="ECO:0000256" key="1">
    <source>
        <dbReference type="ARBA" id="ARBA00008421"/>
    </source>
</evidence>
<feature type="domain" description="TEA" evidence="4">
    <location>
        <begin position="31"/>
        <end position="105"/>
    </location>
</feature>
<reference evidence="5 6" key="1">
    <citation type="submission" date="2015-04" db="EMBL/GenBank/DDBJ databases">
        <title>Complete genome sequence of Schizopora paradoxa KUC8140, a cosmopolitan wood degrader in East Asia.</title>
        <authorList>
            <consortium name="DOE Joint Genome Institute"/>
            <person name="Min B."/>
            <person name="Park H."/>
            <person name="Jang Y."/>
            <person name="Kim J.-J."/>
            <person name="Kim K.H."/>
            <person name="Pangilinan J."/>
            <person name="Lipzen A."/>
            <person name="Riley R."/>
            <person name="Grigoriev I.V."/>
            <person name="Spatafora J.W."/>
            <person name="Choi I.-G."/>
        </authorList>
    </citation>
    <scope>NUCLEOTIDE SEQUENCE [LARGE SCALE GENOMIC DNA]</scope>
    <source>
        <strain evidence="5 6">KUC8140</strain>
    </source>
</reference>
<sequence>MADELSIHPGASEAEVAETIVSARKSWKTVKGKSEPVWPPVLEKALVKALLQYKPTDSRYARALGRFPKRNRFISDYIFEHTGQRRTPKQVGSRLQQLKDVNCGKQLLSHVASWSLGPTPPAPSGMEGIDYSSQHHHISIHPMSGLPSDCTPSPSSPFPHIRTPFGSDQSGLSPLNTSFYSPTSAYSSLPVTPQVRRLEVFLPYDPAAPPAVMRSGNLMRFSGCLARPESVQAESEQPSSSSHSSHSRSPPPSRASSRSQAHSNSHSQPAVLEREPKVSFTAREPIAASSVVNVWVEGGPADDGSGASVRTAHREVSPLLCIGTPSLAPSYGGGSDDDEDGNDFEGTQNNSSMKNTRMGGRQMQQASRQVEYFSYSTQLVSPAFWESLRRDANLSKYTITQDLVYQLDTPTARPGDSFLTITYRFVPTSTPTSPLTHASQIRAMRAQGSASPASSSGSSHSSSASPASIFQMPLQQNVAHHQQQQQQHQYLQQQQQMVSQGMYQTATSMGLSGHVGLHSQMLPPMMALAPSGCSSASSSSSSNGGYHSRHGSPHDHLYASALPSQQQLHPSPGGSPLSAGFPPLSARSGMTPVLGYEDDFGIAVGAGGLGVPVVNDFTFSGAASAHGSPLALA</sequence>
<feature type="region of interest" description="Disordered" evidence="3">
    <location>
        <begin position="323"/>
        <end position="360"/>
    </location>
</feature>
<dbReference type="PROSITE" id="PS51088">
    <property type="entry name" value="TEA_2"/>
    <property type="match status" value="1"/>
</dbReference>
<dbReference type="InterPro" id="IPR000818">
    <property type="entry name" value="TEA/ATTS_dom"/>
</dbReference>
<dbReference type="SMART" id="SM00426">
    <property type="entry name" value="TEA"/>
    <property type="match status" value="1"/>
</dbReference>
<dbReference type="Gene3D" id="6.10.20.40">
    <property type="entry name" value="TEA/ATTS domain"/>
    <property type="match status" value="1"/>
</dbReference>
<dbReference type="OrthoDB" id="10006572at2759"/>
<feature type="region of interest" description="Disordered" evidence="3">
    <location>
        <begin position="530"/>
        <end position="557"/>
    </location>
</feature>
<feature type="region of interest" description="Disordered" evidence="3">
    <location>
        <begin position="443"/>
        <end position="466"/>
    </location>
</feature>
<organism evidence="5 6">
    <name type="scientific">Schizopora paradoxa</name>
    <dbReference type="NCBI Taxonomy" id="27342"/>
    <lineage>
        <taxon>Eukaryota</taxon>
        <taxon>Fungi</taxon>
        <taxon>Dikarya</taxon>
        <taxon>Basidiomycota</taxon>
        <taxon>Agaricomycotina</taxon>
        <taxon>Agaricomycetes</taxon>
        <taxon>Hymenochaetales</taxon>
        <taxon>Schizoporaceae</taxon>
        <taxon>Schizopora</taxon>
    </lineage>
</organism>
<evidence type="ECO:0000256" key="2">
    <source>
        <dbReference type="PROSITE-ProRule" id="PRU00505"/>
    </source>
</evidence>
<dbReference type="InterPro" id="IPR038096">
    <property type="entry name" value="TEA/ATTS_sf"/>
</dbReference>
<feature type="DNA-binding region" description="TEA" evidence="2">
    <location>
        <begin position="31"/>
        <end position="105"/>
    </location>
</feature>
<feature type="region of interest" description="Disordered" evidence="3">
    <location>
        <begin position="146"/>
        <end position="170"/>
    </location>
</feature>
<evidence type="ECO:0000256" key="3">
    <source>
        <dbReference type="SAM" id="MobiDB-lite"/>
    </source>
</evidence>
<evidence type="ECO:0000313" key="5">
    <source>
        <dbReference type="EMBL" id="KLO12563.1"/>
    </source>
</evidence>
<evidence type="ECO:0000313" key="6">
    <source>
        <dbReference type="Proteomes" id="UP000053477"/>
    </source>
</evidence>
<name>A0A0H2RSY4_9AGAM</name>
<dbReference type="Pfam" id="PF01285">
    <property type="entry name" value="TEA"/>
    <property type="match status" value="1"/>
</dbReference>
<accession>A0A0H2RSY4</accession>
<feature type="compositionally biased region" description="Low complexity" evidence="3">
    <location>
        <begin position="448"/>
        <end position="466"/>
    </location>
</feature>
<dbReference type="AlphaFoldDB" id="A0A0H2RSY4"/>
<dbReference type="InParanoid" id="A0A0H2RSY4"/>